<organism evidence="2 3">
    <name type="scientific">Candidatus Tenderia electrophaga</name>
    <dbReference type="NCBI Taxonomy" id="1748243"/>
    <lineage>
        <taxon>Bacteria</taxon>
        <taxon>Pseudomonadati</taxon>
        <taxon>Pseudomonadota</taxon>
        <taxon>Gammaproteobacteria</taxon>
        <taxon>Candidatus Tenderiales</taxon>
        <taxon>Candidatus Tenderiaceae</taxon>
        <taxon>Candidatus Tenderia</taxon>
    </lineage>
</organism>
<dbReference type="EMBL" id="CP013099">
    <property type="protein sequence ID" value="ALP53708.1"/>
    <property type="molecule type" value="Genomic_DNA"/>
</dbReference>
<dbReference type="InterPro" id="IPR009649">
    <property type="entry name" value="TraU"/>
</dbReference>
<keyword evidence="1" id="KW-0732">Signal</keyword>
<dbReference type="Proteomes" id="UP000055136">
    <property type="component" value="Chromosome"/>
</dbReference>
<dbReference type="AlphaFoldDB" id="A0A0S2TEX9"/>
<evidence type="ECO:0000313" key="3">
    <source>
        <dbReference type="Proteomes" id="UP000055136"/>
    </source>
</evidence>
<accession>A0A0S2TEX9</accession>
<gene>
    <name evidence="2" type="ORF">Tel_11485</name>
</gene>
<name>A0A0S2TEX9_9GAMM</name>
<dbReference type="KEGG" id="tee:Tel_11485"/>
<dbReference type="Pfam" id="PF06834">
    <property type="entry name" value="TraU"/>
    <property type="match status" value="1"/>
</dbReference>
<dbReference type="STRING" id="1748243.Tel_11485"/>
<sequence>MRMVKRKSWQLGLVLAASLLTGVMVQSASAAGTCGAMPFVNPITDICWRCIFPLFIGPVPVATMGQTDSGATNGYPPAVCICPMAAPPWFRVGIGTVFWEPARVAEAVRTPWCSPTLGGITLAPPGSSVAGQGGNRTTHAHTESVSFYHVHWFIYPVMYWFNMMTSQACVSPEQFDVAFMTELDPLWNNDEMSFILNPEAVLFNNPVAQAACAADCLAASAGFPLDPLFWCLGCQVGLHPLSGTVKPHESGLASSTVAVERLHATLHRALVAMDVSTPAAMCLPLPAPIMQKTWYKTQLLRPIPTPLMAHPYGRSTTLWGAGKEFPIQGEDFAYMIWRRRACCAY</sequence>
<feature type="chain" id="PRO_5006604995" evidence="1">
    <location>
        <begin position="31"/>
        <end position="345"/>
    </location>
</feature>
<evidence type="ECO:0000313" key="2">
    <source>
        <dbReference type="EMBL" id="ALP53708.1"/>
    </source>
</evidence>
<reference evidence="2" key="1">
    <citation type="submission" date="2015-10" db="EMBL/GenBank/DDBJ databases">
        <title>Description of Candidatus Tenderia electrophaga gen. nov, sp. nov., an Uncultivated Electroautotroph from a Biocathode Enrichment.</title>
        <authorList>
            <person name="Eddie B.J."/>
            <person name="Malanoski A.P."/>
            <person name="Wang Z."/>
            <person name="Hall R.J."/>
            <person name="Oh S.D."/>
            <person name="Heiner C."/>
            <person name="Lin B."/>
            <person name="Strycharz-Glaven S.M."/>
        </authorList>
    </citation>
    <scope>NUCLEOTIDE SEQUENCE [LARGE SCALE GENOMIC DNA]</scope>
    <source>
        <strain evidence="2">NRL1</strain>
    </source>
</reference>
<protein>
    <submittedName>
        <fullName evidence="2">Conjugal transfer protein</fullName>
    </submittedName>
</protein>
<proteinExistence type="predicted"/>
<feature type="signal peptide" evidence="1">
    <location>
        <begin position="1"/>
        <end position="30"/>
    </location>
</feature>
<keyword evidence="3" id="KW-1185">Reference proteome</keyword>
<evidence type="ECO:0000256" key="1">
    <source>
        <dbReference type="SAM" id="SignalP"/>
    </source>
</evidence>